<reference evidence="1 2" key="1">
    <citation type="submission" date="2017-11" db="EMBL/GenBank/DDBJ databases">
        <title>De-novo sequencing of pomegranate (Punica granatum L.) genome.</title>
        <authorList>
            <person name="Akparov Z."/>
            <person name="Amiraslanov A."/>
            <person name="Hajiyeva S."/>
            <person name="Abbasov M."/>
            <person name="Kaur K."/>
            <person name="Hamwieh A."/>
            <person name="Solovyev V."/>
            <person name="Salamov A."/>
            <person name="Braich B."/>
            <person name="Kosarev P."/>
            <person name="Mahmoud A."/>
            <person name="Hajiyev E."/>
            <person name="Babayeva S."/>
            <person name="Izzatullayeva V."/>
            <person name="Mammadov A."/>
            <person name="Mammadov A."/>
            <person name="Sharifova S."/>
            <person name="Ojaghi J."/>
            <person name="Eynullazada K."/>
            <person name="Bayramov B."/>
            <person name="Abdulazimova A."/>
            <person name="Shahmuradov I."/>
        </authorList>
    </citation>
    <scope>NUCLEOTIDE SEQUENCE [LARGE SCALE GENOMIC DNA]</scope>
    <source>
        <strain evidence="2">cv. AG2017</strain>
        <tissue evidence="1">Leaf</tissue>
    </source>
</reference>
<protein>
    <submittedName>
        <fullName evidence="1">Uncharacterized protein</fullName>
    </submittedName>
</protein>
<keyword evidence="2" id="KW-1185">Reference proteome</keyword>
<dbReference type="AlphaFoldDB" id="A0A2I0K6F8"/>
<dbReference type="Proteomes" id="UP000233551">
    <property type="component" value="Unassembled WGS sequence"/>
</dbReference>
<proteinExistence type="predicted"/>
<name>A0A2I0K6F8_PUNGR</name>
<sequence length="121" mass="14003">MDGVDQVLGVPVMEITWVTERLHETPTQRILLSPFLEGIWIPESPQIQRFCWVEFPLWSPFHLSASPLAHQNRNFLVFSRLDCRGTLTSDMYVHNDLICLSFGKVLGVRGEKCHGRKQKLR</sequence>
<gene>
    <name evidence="1" type="ORF">CRG98_015478</name>
</gene>
<accession>A0A2I0K6F8</accession>
<organism evidence="1 2">
    <name type="scientific">Punica granatum</name>
    <name type="common">Pomegranate</name>
    <dbReference type="NCBI Taxonomy" id="22663"/>
    <lineage>
        <taxon>Eukaryota</taxon>
        <taxon>Viridiplantae</taxon>
        <taxon>Streptophyta</taxon>
        <taxon>Embryophyta</taxon>
        <taxon>Tracheophyta</taxon>
        <taxon>Spermatophyta</taxon>
        <taxon>Magnoliopsida</taxon>
        <taxon>eudicotyledons</taxon>
        <taxon>Gunneridae</taxon>
        <taxon>Pentapetalae</taxon>
        <taxon>rosids</taxon>
        <taxon>malvids</taxon>
        <taxon>Myrtales</taxon>
        <taxon>Lythraceae</taxon>
        <taxon>Punica</taxon>
    </lineage>
</organism>
<comment type="caution">
    <text evidence="1">The sequence shown here is derived from an EMBL/GenBank/DDBJ whole genome shotgun (WGS) entry which is preliminary data.</text>
</comment>
<evidence type="ECO:0000313" key="1">
    <source>
        <dbReference type="EMBL" id="PKI64134.1"/>
    </source>
</evidence>
<dbReference type="EMBL" id="PGOL01000850">
    <property type="protein sequence ID" value="PKI64134.1"/>
    <property type="molecule type" value="Genomic_DNA"/>
</dbReference>
<evidence type="ECO:0000313" key="2">
    <source>
        <dbReference type="Proteomes" id="UP000233551"/>
    </source>
</evidence>